<protein>
    <submittedName>
        <fullName evidence="6">SCP domain-containing protein</fullName>
    </submittedName>
</protein>
<dbReference type="AlphaFoldDB" id="A0A0N4U5H3"/>
<dbReference type="Proteomes" id="UP000274756">
    <property type="component" value="Unassembled WGS sequence"/>
</dbReference>
<dbReference type="WBParaSite" id="DME_0000209801-mRNA-1">
    <property type="protein sequence ID" value="DME_0000209801-mRNA-1"/>
    <property type="gene ID" value="DME_0000209801"/>
</dbReference>
<feature type="signal peptide" evidence="1">
    <location>
        <begin position="1"/>
        <end position="20"/>
    </location>
</feature>
<keyword evidence="5" id="KW-1185">Reference proteome</keyword>
<evidence type="ECO:0000313" key="4">
    <source>
        <dbReference type="Proteomes" id="UP000038040"/>
    </source>
</evidence>
<feature type="chain" id="PRO_5033232659" evidence="1">
    <location>
        <begin position="21"/>
        <end position="197"/>
    </location>
</feature>
<evidence type="ECO:0000313" key="6">
    <source>
        <dbReference type="WBParaSite" id="DME_0000209801-mRNA-1"/>
    </source>
</evidence>
<dbReference type="PRINTS" id="PR00838">
    <property type="entry name" value="V5ALLERGEN"/>
</dbReference>
<dbReference type="Proteomes" id="UP000038040">
    <property type="component" value="Unplaced"/>
</dbReference>
<organism evidence="4 6">
    <name type="scientific">Dracunculus medinensis</name>
    <name type="common">Guinea worm</name>
    <dbReference type="NCBI Taxonomy" id="318479"/>
    <lineage>
        <taxon>Eukaryota</taxon>
        <taxon>Metazoa</taxon>
        <taxon>Ecdysozoa</taxon>
        <taxon>Nematoda</taxon>
        <taxon>Chromadorea</taxon>
        <taxon>Rhabditida</taxon>
        <taxon>Spirurina</taxon>
        <taxon>Dracunculoidea</taxon>
        <taxon>Dracunculidae</taxon>
        <taxon>Dracunculus</taxon>
    </lineage>
</organism>
<accession>A0A0N4U5H3</accession>
<reference evidence="3 5" key="2">
    <citation type="submission" date="2018-11" db="EMBL/GenBank/DDBJ databases">
        <authorList>
            <consortium name="Pathogen Informatics"/>
        </authorList>
    </citation>
    <scope>NUCLEOTIDE SEQUENCE [LARGE SCALE GENOMIC DNA]</scope>
</reference>
<dbReference type="SUPFAM" id="SSF55797">
    <property type="entry name" value="PR-1-like"/>
    <property type="match status" value="1"/>
</dbReference>
<dbReference type="InterPro" id="IPR035940">
    <property type="entry name" value="CAP_sf"/>
</dbReference>
<dbReference type="Pfam" id="PF00188">
    <property type="entry name" value="CAP"/>
    <property type="match status" value="1"/>
</dbReference>
<gene>
    <name evidence="3" type="ORF">DME_LOCUS6458</name>
</gene>
<sequence length="197" mass="22857">MKYSILIPFLFLLTVDFGEFDGATLKKKLGISGKKSYKAPSRKNPATKSKVTQCSGSKITMQERSQILFWHNEYRSQLAAGKVRTDTNYMPRGSDIRKLRWDCELEKTAQWWADRCQWKHSTPSERNNKGENLYKYMQNIVINRTGHMKNAAKNWWDEVKLMAKPTTIFTTKLVDSVKPKMIGHFTQILAISQWCLG</sequence>
<dbReference type="Gene3D" id="3.40.33.10">
    <property type="entry name" value="CAP"/>
    <property type="match status" value="1"/>
</dbReference>
<dbReference type="OrthoDB" id="5874910at2759"/>
<evidence type="ECO:0000256" key="1">
    <source>
        <dbReference type="SAM" id="SignalP"/>
    </source>
</evidence>
<dbReference type="InterPro" id="IPR001283">
    <property type="entry name" value="CRISP-related"/>
</dbReference>
<dbReference type="InterPro" id="IPR014044">
    <property type="entry name" value="CAP_dom"/>
</dbReference>
<evidence type="ECO:0000313" key="3">
    <source>
        <dbReference type="EMBL" id="VDN56485.1"/>
    </source>
</evidence>
<dbReference type="InterPro" id="IPR002413">
    <property type="entry name" value="V5_allergen-like"/>
</dbReference>
<dbReference type="CDD" id="cd05380">
    <property type="entry name" value="CAP_euk"/>
    <property type="match status" value="1"/>
</dbReference>
<reference evidence="6" key="1">
    <citation type="submission" date="2017-02" db="UniProtKB">
        <authorList>
            <consortium name="WormBaseParasite"/>
        </authorList>
    </citation>
    <scope>IDENTIFICATION</scope>
</reference>
<feature type="domain" description="SCP" evidence="2">
    <location>
        <begin position="62"/>
        <end position="197"/>
    </location>
</feature>
<name>A0A0N4U5H3_DRAME</name>
<dbReference type="PANTHER" id="PTHR10334">
    <property type="entry name" value="CYSTEINE-RICH SECRETORY PROTEIN-RELATED"/>
    <property type="match status" value="1"/>
</dbReference>
<evidence type="ECO:0000313" key="5">
    <source>
        <dbReference type="Proteomes" id="UP000274756"/>
    </source>
</evidence>
<keyword evidence="1" id="KW-0732">Signal</keyword>
<proteinExistence type="predicted"/>
<dbReference type="STRING" id="318479.A0A0N4U5H3"/>
<dbReference type="EMBL" id="UYYG01001156">
    <property type="protein sequence ID" value="VDN56485.1"/>
    <property type="molecule type" value="Genomic_DNA"/>
</dbReference>
<dbReference type="SMART" id="SM00198">
    <property type="entry name" value="SCP"/>
    <property type="match status" value="1"/>
</dbReference>
<evidence type="ECO:0000259" key="2">
    <source>
        <dbReference type="SMART" id="SM00198"/>
    </source>
</evidence>